<dbReference type="Pfam" id="PF00057">
    <property type="entry name" value="Ldl_recept_a"/>
    <property type="match status" value="3"/>
</dbReference>
<comment type="caution">
    <text evidence="10">Lacks conserved residue(s) required for the propagation of feature annotation.</text>
</comment>
<evidence type="ECO:0000256" key="4">
    <source>
        <dbReference type="ARBA" id="ARBA00022737"/>
    </source>
</evidence>
<dbReference type="GO" id="GO:0005886">
    <property type="term" value="C:plasma membrane"/>
    <property type="evidence" value="ECO:0007669"/>
    <property type="project" value="TreeGrafter"/>
</dbReference>
<proteinExistence type="predicted"/>
<evidence type="ECO:0000256" key="1">
    <source>
        <dbReference type="ARBA" id="ARBA00004167"/>
    </source>
</evidence>
<evidence type="ECO:0000256" key="7">
    <source>
        <dbReference type="ARBA" id="ARBA00023157"/>
    </source>
</evidence>
<keyword evidence="4" id="KW-0677">Repeat</keyword>
<dbReference type="GO" id="GO:0043235">
    <property type="term" value="C:receptor complex"/>
    <property type="evidence" value="ECO:0007669"/>
    <property type="project" value="TreeGrafter"/>
</dbReference>
<keyword evidence="9" id="KW-0325">Glycoprotein</keyword>
<protein>
    <submittedName>
        <fullName evidence="12">Very low-density lipoprotein receptor</fullName>
    </submittedName>
</protein>
<keyword evidence="6" id="KW-0472">Membrane</keyword>
<evidence type="ECO:0000256" key="2">
    <source>
        <dbReference type="ARBA" id="ARBA00004308"/>
    </source>
</evidence>
<reference evidence="12 13" key="1">
    <citation type="submission" date="2019-07" db="EMBL/GenBank/DDBJ databases">
        <title>Draft genome assembly of a fouling barnacle, Amphibalanus amphitrite (Darwin, 1854): The first reference genome for Thecostraca.</title>
        <authorList>
            <person name="Kim W."/>
        </authorList>
    </citation>
    <scope>NUCLEOTIDE SEQUENCE [LARGE SCALE GENOMIC DNA]</scope>
    <source>
        <strain evidence="12">SNU_AA5</strain>
        <tissue evidence="12">Soma without cirri and trophi</tissue>
    </source>
</reference>
<dbReference type="CDD" id="cd00112">
    <property type="entry name" value="LDLa"/>
    <property type="match status" value="2"/>
</dbReference>
<dbReference type="AlphaFoldDB" id="A0A6A4W7W0"/>
<comment type="subcellular location">
    <subcellularLocation>
        <location evidence="2">Endomembrane system</location>
    </subcellularLocation>
    <subcellularLocation>
        <location evidence="1">Membrane</location>
        <topology evidence="1">Single-pass membrane protein</topology>
    </subcellularLocation>
</comment>
<dbReference type="FunFam" id="4.10.400.10:FF:000001">
    <property type="entry name" value="Low-density lipoprotein receptor-related protein 1"/>
    <property type="match status" value="1"/>
</dbReference>
<keyword evidence="13" id="KW-1185">Reference proteome</keyword>
<dbReference type="PRINTS" id="PR00261">
    <property type="entry name" value="LDLRECEPTOR"/>
</dbReference>
<dbReference type="Gene3D" id="4.10.400.10">
    <property type="entry name" value="Low-density Lipoprotein Receptor"/>
    <property type="match status" value="3"/>
</dbReference>
<accession>A0A6A4W7W0</accession>
<feature type="chain" id="PRO_5025633800" evidence="11">
    <location>
        <begin position="25"/>
        <end position="146"/>
    </location>
</feature>
<gene>
    <name evidence="12" type="primary">VLDLR_4</name>
    <name evidence="12" type="ORF">FJT64_026317</name>
</gene>
<dbReference type="PROSITE" id="PS01209">
    <property type="entry name" value="LDLRA_1"/>
    <property type="match status" value="1"/>
</dbReference>
<feature type="disulfide bond" evidence="10">
    <location>
        <begin position="37"/>
        <end position="49"/>
    </location>
</feature>
<dbReference type="PANTHER" id="PTHR22722">
    <property type="entry name" value="LOW-DENSITY LIPOPROTEIN RECEPTOR-RELATED PROTEIN 2-RELATED"/>
    <property type="match status" value="1"/>
</dbReference>
<organism evidence="12 13">
    <name type="scientific">Amphibalanus amphitrite</name>
    <name type="common">Striped barnacle</name>
    <name type="synonym">Balanus amphitrite</name>
    <dbReference type="NCBI Taxonomy" id="1232801"/>
    <lineage>
        <taxon>Eukaryota</taxon>
        <taxon>Metazoa</taxon>
        <taxon>Ecdysozoa</taxon>
        <taxon>Arthropoda</taxon>
        <taxon>Crustacea</taxon>
        <taxon>Multicrustacea</taxon>
        <taxon>Cirripedia</taxon>
        <taxon>Thoracica</taxon>
        <taxon>Thoracicalcarea</taxon>
        <taxon>Balanomorpha</taxon>
        <taxon>Balanoidea</taxon>
        <taxon>Balanidae</taxon>
        <taxon>Amphibalaninae</taxon>
        <taxon>Amphibalanus</taxon>
    </lineage>
</organism>
<dbReference type="EMBL" id="VIIS01001173">
    <property type="protein sequence ID" value="KAF0301309.1"/>
    <property type="molecule type" value="Genomic_DNA"/>
</dbReference>
<dbReference type="FunFam" id="4.10.400.10:FF:000045">
    <property type="entry name" value="Low-density lipoprotein receptor-related protein 2"/>
    <property type="match status" value="1"/>
</dbReference>
<feature type="signal peptide" evidence="11">
    <location>
        <begin position="1"/>
        <end position="24"/>
    </location>
</feature>
<dbReference type="SMART" id="SM00192">
    <property type="entry name" value="LDLa"/>
    <property type="match status" value="3"/>
</dbReference>
<evidence type="ECO:0000256" key="8">
    <source>
        <dbReference type="ARBA" id="ARBA00023170"/>
    </source>
</evidence>
<keyword evidence="3" id="KW-0812">Transmembrane</keyword>
<evidence type="ECO:0000256" key="11">
    <source>
        <dbReference type="SAM" id="SignalP"/>
    </source>
</evidence>
<keyword evidence="8 12" id="KW-0675">Receptor</keyword>
<dbReference type="InterPro" id="IPR002172">
    <property type="entry name" value="LDrepeatLR_classA_rpt"/>
</dbReference>
<evidence type="ECO:0000256" key="10">
    <source>
        <dbReference type="PROSITE-ProRule" id="PRU00124"/>
    </source>
</evidence>
<keyword evidence="5" id="KW-1133">Transmembrane helix</keyword>
<name>A0A6A4W7W0_AMPAM</name>
<evidence type="ECO:0000256" key="6">
    <source>
        <dbReference type="ARBA" id="ARBA00023136"/>
    </source>
</evidence>
<comment type="caution">
    <text evidence="12">The sequence shown here is derived from an EMBL/GenBank/DDBJ whole genome shotgun (WGS) entry which is preliminary data.</text>
</comment>
<keyword evidence="12" id="KW-0449">Lipoprotein</keyword>
<dbReference type="SUPFAM" id="SSF57424">
    <property type="entry name" value="LDL receptor-like module"/>
    <property type="match status" value="3"/>
</dbReference>
<feature type="disulfide bond" evidence="10">
    <location>
        <begin position="44"/>
        <end position="62"/>
    </location>
</feature>
<evidence type="ECO:0000256" key="5">
    <source>
        <dbReference type="ARBA" id="ARBA00022989"/>
    </source>
</evidence>
<dbReference type="OrthoDB" id="664115at2759"/>
<dbReference type="PROSITE" id="PS50068">
    <property type="entry name" value="LDLRA_2"/>
    <property type="match status" value="2"/>
</dbReference>
<dbReference type="InterPro" id="IPR023415">
    <property type="entry name" value="LDLR_class-A_CS"/>
</dbReference>
<evidence type="ECO:0000313" key="13">
    <source>
        <dbReference type="Proteomes" id="UP000440578"/>
    </source>
</evidence>
<dbReference type="InterPro" id="IPR036055">
    <property type="entry name" value="LDL_receptor-like_sf"/>
</dbReference>
<evidence type="ECO:0000256" key="3">
    <source>
        <dbReference type="ARBA" id="ARBA00022692"/>
    </source>
</evidence>
<evidence type="ECO:0000313" key="12">
    <source>
        <dbReference type="EMBL" id="KAF0301309.1"/>
    </source>
</evidence>
<dbReference type="InterPro" id="IPR051221">
    <property type="entry name" value="LDLR-related"/>
</dbReference>
<evidence type="ECO:0000256" key="9">
    <source>
        <dbReference type="ARBA" id="ARBA00023180"/>
    </source>
</evidence>
<dbReference type="Proteomes" id="UP000440578">
    <property type="component" value="Unassembled WGS sequence"/>
</dbReference>
<keyword evidence="11" id="KW-0732">Signal</keyword>
<feature type="disulfide bond" evidence="10">
    <location>
        <begin position="102"/>
        <end position="117"/>
    </location>
</feature>
<sequence length="146" mass="15715">MAAAHVIWLLPLLVLLAGCGLSQTAVPRQNTAPGEGCLDGQFHCANGRCVIERWRCDGDDDCGDGSDEDPVECGERACRADQFRCTNTSSGAVQCVPASWRCDGAADCADASDEANCAQSCTPEHFTCGDGKCINKRWVCDWRQRL</sequence>
<keyword evidence="7 10" id="KW-1015">Disulfide bond</keyword>
<dbReference type="GO" id="GO:0012505">
    <property type="term" value="C:endomembrane system"/>
    <property type="evidence" value="ECO:0007669"/>
    <property type="project" value="UniProtKB-SubCell"/>
</dbReference>